<evidence type="ECO:0000313" key="3">
    <source>
        <dbReference type="Proteomes" id="UP001211907"/>
    </source>
</evidence>
<name>A0AAD5T225_9FUNG</name>
<gene>
    <name evidence="2" type="ORF">HK100_012644</name>
</gene>
<feature type="compositionally biased region" description="Basic and acidic residues" evidence="1">
    <location>
        <begin position="55"/>
        <end position="76"/>
    </location>
</feature>
<evidence type="ECO:0000313" key="2">
    <source>
        <dbReference type="EMBL" id="KAJ3120815.1"/>
    </source>
</evidence>
<protein>
    <submittedName>
        <fullName evidence="2">Uncharacterized protein</fullName>
    </submittedName>
</protein>
<accession>A0AAD5T225</accession>
<evidence type="ECO:0000256" key="1">
    <source>
        <dbReference type="SAM" id="MobiDB-lite"/>
    </source>
</evidence>
<sequence length="76" mass="8196">MQMIKDPILQTASSSSAPVKSDSVTTSKNSESKKNNKKGGDKASAGSSNSIVPWIDDKFMMKDTPAEKPSWDMDSD</sequence>
<dbReference type="Proteomes" id="UP001211907">
    <property type="component" value="Unassembled WGS sequence"/>
</dbReference>
<keyword evidence="3" id="KW-1185">Reference proteome</keyword>
<feature type="compositionally biased region" description="Basic and acidic residues" evidence="1">
    <location>
        <begin position="30"/>
        <end position="41"/>
    </location>
</feature>
<feature type="region of interest" description="Disordered" evidence="1">
    <location>
        <begin position="1"/>
        <end position="76"/>
    </location>
</feature>
<organism evidence="2 3">
    <name type="scientific">Physocladia obscura</name>
    <dbReference type="NCBI Taxonomy" id="109957"/>
    <lineage>
        <taxon>Eukaryota</taxon>
        <taxon>Fungi</taxon>
        <taxon>Fungi incertae sedis</taxon>
        <taxon>Chytridiomycota</taxon>
        <taxon>Chytridiomycota incertae sedis</taxon>
        <taxon>Chytridiomycetes</taxon>
        <taxon>Chytridiales</taxon>
        <taxon>Chytriomycetaceae</taxon>
        <taxon>Physocladia</taxon>
    </lineage>
</organism>
<dbReference type="AlphaFoldDB" id="A0AAD5T225"/>
<feature type="compositionally biased region" description="Low complexity" evidence="1">
    <location>
        <begin position="12"/>
        <end position="29"/>
    </location>
</feature>
<proteinExistence type="predicted"/>
<reference evidence="2" key="1">
    <citation type="submission" date="2020-05" db="EMBL/GenBank/DDBJ databases">
        <title>Phylogenomic resolution of chytrid fungi.</title>
        <authorList>
            <person name="Stajich J.E."/>
            <person name="Amses K."/>
            <person name="Simmons R."/>
            <person name="Seto K."/>
            <person name="Myers J."/>
            <person name="Bonds A."/>
            <person name="Quandt C.A."/>
            <person name="Barry K."/>
            <person name="Liu P."/>
            <person name="Grigoriev I."/>
            <person name="Longcore J.E."/>
            <person name="James T.Y."/>
        </authorList>
    </citation>
    <scope>NUCLEOTIDE SEQUENCE</scope>
    <source>
        <strain evidence="2">JEL0513</strain>
    </source>
</reference>
<comment type="caution">
    <text evidence="2">The sequence shown here is derived from an EMBL/GenBank/DDBJ whole genome shotgun (WGS) entry which is preliminary data.</text>
</comment>
<dbReference type="EMBL" id="JADGJH010000934">
    <property type="protein sequence ID" value="KAJ3120815.1"/>
    <property type="molecule type" value="Genomic_DNA"/>
</dbReference>